<dbReference type="Gene3D" id="1.10.10.10">
    <property type="entry name" value="Winged helix-like DNA-binding domain superfamily/Winged helix DNA-binding domain"/>
    <property type="match status" value="1"/>
</dbReference>
<evidence type="ECO:0000256" key="8">
    <source>
        <dbReference type="ARBA" id="ARBA00023125"/>
    </source>
</evidence>
<evidence type="ECO:0000256" key="6">
    <source>
        <dbReference type="ARBA" id="ARBA00022833"/>
    </source>
</evidence>
<dbReference type="STRING" id="36842.SAMN02194393_00625"/>
<dbReference type="RefSeq" id="WP_079489254.1">
    <property type="nucleotide sequence ID" value="NZ_FUZT01000001.1"/>
</dbReference>
<dbReference type="GO" id="GO:0000976">
    <property type="term" value="F:transcription cis-regulatory region binding"/>
    <property type="evidence" value="ECO:0007669"/>
    <property type="project" value="TreeGrafter"/>
</dbReference>
<comment type="subcellular location">
    <subcellularLocation>
        <location evidence="1">Cytoplasm</location>
    </subcellularLocation>
</comment>
<dbReference type="GO" id="GO:0003700">
    <property type="term" value="F:DNA-binding transcription factor activity"/>
    <property type="evidence" value="ECO:0007669"/>
    <property type="project" value="InterPro"/>
</dbReference>
<evidence type="ECO:0000256" key="2">
    <source>
        <dbReference type="ARBA" id="ARBA00007957"/>
    </source>
</evidence>
<reference evidence="12" key="1">
    <citation type="submission" date="2017-02" db="EMBL/GenBank/DDBJ databases">
        <authorList>
            <person name="Varghese N."/>
            <person name="Submissions S."/>
        </authorList>
    </citation>
    <scope>NUCLEOTIDE SEQUENCE [LARGE SCALE GENOMIC DNA]</scope>
    <source>
        <strain evidence="12">M1</strain>
    </source>
</reference>
<protein>
    <submittedName>
        <fullName evidence="11">Fur family transcriptional regulator, peroxide stress response regulator</fullName>
    </submittedName>
</protein>
<comment type="cofactor">
    <cofactor evidence="10">
        <name>Zn(2+)</name>
        <dbReference type="ChEBI" id="CHEBI:29105"/>
    </cofactor>
    <text evidence="10">Binds 1 zinc ion per subunit.</text>
</comment>
<dbReference type="InterPro" id="IPR036388">
    <property type="entry name" value="WH-like_DNA-bd_sf"/>
</dbReference>
<dbReference type="AlphaFoldDB" id="A0A1T5IQI7"/>
<evidence type="ECO:0000313" key="12">
    <source>
        <dbReference type="Proteomes" id="UP000190285"/>
    </source>
</evidence>
<evidence type="ECO:0000256" key="3">
    <source>
        <dbReference type="ARBA" id="ARBA00022490"/>
    </source>
</evidence>
<dbReference type="CDD" id="cd07153">
    <property type="entry name" value="Fur_like"/>
    <property type="match status" value="1"/>
</dbReference>
<dbReference type="PANTHER" id="PTHR33202:SF8">
    <property type="entry name" value="PEROXIDE-RESPONSIVE REPRESSOR PERR"/>
    <property type="match status" value="1"/>
</dbReference>
<accession>A0A1T5IQI7</accession>
<evidence type="ECO:0000256" key="7">
    <source>
        <dbReference type="ARBA" id="ARBA00023015"/>
    </source>
</evidence>
<dbReference type="InterPro" id="IPR002481">
    <property type="entry name" value="FUR"/>
</dbReference>
<feature type="binding site" evidence="10">
    <location>
        <position position="130"/>
    </location>
    <ligand>
        <name>Zn(2+)</name>
        <dbReference type="ChEBI" id="CHEBI:29105"/>
    </ligand>
</feature>
<keyword evidence="5 10" id="KW-0479">Metal-binding</keyword>
<proteinExistence type="inferred from homology"/>
<dbReference type="EMBL" id="FUZT01000001">
    <property type="protein sequence ID" value="SKC41203.1"/>
    <property type="molecule type" value="Genomic_DNA"/>
</dbReference>
<keyword evidence="4" id="KW-0678">Repressor</keyword>
<evidence type="ECO:0000256" key="5">
    <source>
        <dbReference type="ARBA" id="ARBA00022723"/>
    </source>
</evidence>
<dbReference type="GO" id="GO:0005737">
    <property type="term" value="C:cytoplasm"/>
    <property type="evidence" value="ECO:0007669"/>
    <property type="project" value="UniProtKB-SubCell"/>
</dbReference>
<evidence type="ECO:0000313" key="11">
    <source>
        <dbReference type="EMBL" id="SKC41203.1"/>
    </source>
</evidence>
<keyword evidence="3" id="KW-0963">Cytoplasm</keyword>
<dbReference type="FunFam" id="1.10.10.10:FF:000007">
    <property type="entry name" value="Ferric uptake regulation protein"/>
    <property type="match status" value="1"/>
</dbReference>
<keyword evidence="6 10" id="KW-0862">Zinc</keyword>
<evidence type="ECO:0000256" key="4">
    <source>
        <dbReference type="ARBA" id="ARBA00022491"/>
    </source>
</evidence>
<organism evidence="11 12">
    <name type="scientific">Maledivibacter halophilus</name>
    <dbReference type="NCBI Taxonomy" id="36842"/>
    <lineage>
        <taxon>Bacteria</taxon>
        <taxon>Bacillati</taxon>
        <taxon>Bacillota</taxon>
        <taxon>Clostridia</taxon>
        <taxon>Peptostreptococcales</taxon>
        <taxon>Caminicellaceae</taxon>
        <taxon>Maledivibacter</taxon>
    </lineage>
</organism>
<gene>
    <name evidence="11" type="ORF">SAMN02194393_00625</name>
</gene>
<feature type="binding site" evidence="10">
    <location>
        <position position="98"/>
    </location>
    <ligand>
        <name>Zn(2+)</name>
        <dbReference type="ChEBI" id="CHEBI:29105"/>
    </ligand>
</feature>
<feature type="binding site" evidence="10">
    <location>
        <position position="95"/>
    </location>
    <ligand>
        <name>Zn(2+)</name>
        <dbReference type="ChEBI" id="CHEBI:29105"/>
    </ligand>
</feature>
<sequence>MEIKVNEIDEYLKRNDIKPSYQRIKIFHYLMKYRNHPTVDMIYQELVKEIPTLSKTTVYNTLKLFIEKKIVSLINIEDNETRYDADTSFHGHFKCRKCNEVYDIKTNMPIIEELDDFNVEEYHLYIKGICKKCVKR</sequence>
<dbReference type="Proteomes" id="UP000190285">
    <property type="component" value="Unassembled WGS sequence"/>
</dbReference>
<dbReference type="InterPro" id="IPR043135">
    <property type="entry name" value="Fur_C"/>
</dbReference>
<keyword evidence="8" id="KW-0238">DNA-binding</keyword>
<dbReference type="Gene3D" id="3.30.1490.190">
    <property type="match status" value="1"/>
</dbReference>
<dbReference type="PANTHER" id="PTHR33202">
    <property type="entry name" value="ZINC UPTAKE REGULATION PROTEIN"/>
    <property type="match status" value="1"/>
</dbReference>
<evidence type="ECO:0000256" key="10">
    <source>
        <dbReference type="PIRSR" id="PIRSR602481-1"/>
    </source>
</evidence>
<dbReference type="GO" id="GO:0008270">
    <property type="term" value="F:zinc ion binding"/>
    <property type="evidence" value="ECO:0007669"/>
    <property type="project" value="TreeGrafter"/>
</dbReference>
<dbReference type="InterPro" id="IPR036390">
    <property type="entry name" value="WH_DNA-bd_sf"/>
</dbReference>
<dbReference type="GO" id="GO:0045892">
    <property type="term" value="P:negative regulation of DNA-templated transcription"/>
    <property type="evidence" value="ECO:0007669"/>
    <property type="project" value="TreeGrafter"/>
</dbReference>
<dbReference type="GO" id="GO:1900376">
    <property type="term" value="P:regulation of secondary metabolite biosynthetic process"/>
    <property type="evidence" value="ECO:0007669"/>
    <property type="project" value="TreeGrafter"/>
</dbReference>
<dbReference type="Pfam" id="PF01475">
    <property type="entry name" value="FUR"/>
    <property type="match status" value="1"/>
</dbReference>
<feature type="binding site" evidence="10">
    <location>
        <position position="133"/>
    </location>
    <ligand>
        <name>Zn(2+)</name>
        <dbReference type="ChEBI" id="CHEBI:29105"/>
    </ligand>
</feature>
<name>A0A1T5IQI7_9FIRM</name>
<keyword evidence="9" id="KW-0804">Transcription</keyword>
<keyword evidence="7" id="KW-0805">Transcription regulation</keyword>
<dbReference type="SUPFAM" id="SSF46785">
    <property type="entry name" value="Winged helix' DNA-binding domain"/>
    <property type="match status" value="1"/>
</dbReference>
<keyword evidence="12" id="KW-1185">Reference proteome</keyword>
<dbReference type="OrthoDB" id="8659436at2"/>
<evidence type="ECO:0000256" key="1">
    <source>
        <dbReference type="ARBA" id="ARBA00004496"/>
    </source>
</evidence>
<evidence type="ECO:0000256" key="9">
    <source>
        <dbReference type="ARBA" id="ARBA00023163"/>
    </source>
</evidence>
<comment type="similarity">
    <text evidence="2">Belongs to the Fur family.</text>
</comment>